<evidence type="ECO:0000313" key="1">
    <source>
        <dbReference type="EMBL" id="QDT09432.1"/>
    </source>
</evidence>
<organism evidence="1 2">
    <name type="scientific">Stieleria marina</name>
    <dbReference type="NCBI Taxonomy" id="1930275"/>
    <lineage>
        <taxon>Bacteria</taxon>
        <taxon>Pseudomonadati</taxon>
        <taxon>Planctomycetota</taxon>
        <taxon>Planctomycetia</taxon>
        <taxon>Pirellulales</taxon>
        <taxon>Pirellulaceae</taxon>
        <taxon>Stieleria</taxon>
    </lineage>
</organism>
<dbReference type="Gene3D" id="1.25.40.10">
    <property type="entry name" value="Tetratricopeptide repeat domain"/>
    <property type="match status" value="1"/>
</dbReference>
<accession>A0A517NQN3</accession>
<dbReference type="AlphaFoldDB" id="A0A517NQN3"/>
<evidence type="ECO:0000313" key="2">
    <source>
        <dbReference type="Proteomes" id="UP000319817"/>
    </source>
</evidence>
<protein>
    <recommendedName>
        <fullName evidence="3">Transglutaminase-like superfamily protein</fullName>
    </recommendedName>
</protein>
<sequence>MKLALDSVSPSIRLALPYPMQLFSKPVVALLLILMLVGGCSDDSAAIREIQARRQERLQAESQQDHLQELFLLLSQLVELNRERADRQIIYHLNQWRQSRKGNADLGQPTTLLKNIRNVLPDDAVTARVMKNQFVAEDVNHLRDCYLFRAINRWIDSPRNDDPLLADWLKEKESQLSGKQFDQLRSACRLFDWTVRNVAFETGNPPGTRPPSPPMPYGMEVDGAGYRQTDYQSVWRGTGDSLQRAGVFAQLCRQNSIPAAILATQSTAAAELTPWCVGVLIDGEVYLFEPELGTYIPGPDQIGIATLKQARKDALITRRLSVAGFDEFQYPFSKEDVQQCTALLNLLPETISPRMKLLQNGLTGDRRMQVFANADAEAELWDAATGISGVRIWDMPLKAEIYALAMARQVELDPMFAFWYLSRWSILDGGDESSRQLSLGRWRHLHGQFSDDKEENTDGARTLYMQLRAPEFEIQDMAIDPELQKKYFRRELGLTREQYQQQLSTIQVMMRLGKRTASYWLSLVQFDDGRIETAANWLRKRVLVASQQSHWEPAARYNLARANELMGDSEKAIELYKTSGAPQEHGNRIRARLLSKAEKDEAN</sequence>
<reference evidence="1 2" key="1">
    <citation type="submission" date="2019-02" db="EMBL/GenBank/DDBJ databases">
        <title>Deep-cultivation of Planctomycetes and their phenomic and genomic characterization uncovers novel biology.</title>
        <authorList>
            <person name="Wiegand S."/>
            <person name="Jogler M."/>
            <person name="Boedeker C."/>
            <person name="Pinto D."/>
            <person name="Vollmers J."/>
            <person name="Rivas-Marin E."/>
            <person name="Kohn T."/>
            <person name="Peeters S.H."/>
            <person name="Heuer A."/>
            <person name="Rast P."/>
            <person name="Oberbeckmann S."/>
            <person name="Bunk B."/>
            <person name="Jeske O."/>
            <person name="Meyerdierks A."/>
            <person name="Storesund J.E."/>
            <person name="Kallscheuer N."/>
            <person name="Luecker S."/>
            <person name="Lage O.M."/>
            <person name="Pohl T."/>
            <person name="Merkel B.J."/>
            <person name="Hornburger P."/>
            <person name="Mueller R.-W."/>
            <person name="Bruemmer F."/>
            <person name="Labrenz M."/>
            <person name="Spormann A.M."/>
            <person name="Op den Camp H."/>
            <person name="Overmann J."/>
            <person name="Amann R."/>
            <person name="Jetten M.S.M."/>
            <person name="Mascher T."/>
            <person name="Medema M.H."/>
            <person name="Devos D.P."/>
            <person name="Kaster A.-K."/>
            <person name="Ovreas L."/>
            <person name="Rohde M."/>
            <person name="Galperin M.Y."/>
            <person name="Jogler C."/>
        </authorList>
    </citation>
    <scope>NUCLEOTIDE SEQUENCE [LARGE SCALE GENOMIC DNA]</scope>
    <source>
        <strain evidence="1 2">K23_9</strain>
    </source>
</reference>
<dbReference type="InterPro" id="IPR011990">
    <property type="entry name" value="TPR-like_helical_dom_sf"/>
</dbReference>
<dbReference type="EMBL" id="CP036526">
    <property type="protein sequence ID" value="QDT09432.1"/>
    <property type="molecule type" value="Genomic_DNA"/>
</dbReference>
<gene>
    <name evidence="1" type="ORF">K239x_13780</name>
</gene>
<dbReference type="Proteomes" id="UP000319817">
    <property type="component" value="Chromosome"/>
</dbReference>
<keyword evidence="2" id="KW-1185">Reference proteome</keyword>
<evidence type="ECO:0008006" key="3">
    <source>
        <dbReference type="Google" id="ProtNLM"/>
    </source>
</evidence>
<name>A0A517NQN3_9BACT</name>
<proteinExistence type="predicted"/>